<protein>
    <submittedName>
        <fullName evidence="1">DUF4260 domain-containing protein</fullName>
    </submittedName>
</protein>
<dbReference type="InterPro" id="IPR025356">
    <property type="entry name" value="DUF4260"/>
</dbReference>
<dbReference type="RefSeq" id="WP_290252849.1">
    <property type="nucleotide sequence ID" value="NZ_JAUGQQ010000001.1"/>
</dbReference>
<gene>
    <name evidence="1" type="ORF">QRD02_00070</name>
</gene>
<name>A0ABT8DCE7_9FLAO</name>
<proteinExistence type="predicted"/>
<dbReference type="EMBL" id="JAUGQQ010000001">
    <property type="protein sequence ID" value="MDN3722760.1"/>
    <property type="molecule type" value="Genomic_DNA"/>
</dbReference>
<keyword evidence="2" id="KW-1185">Reference proteome</keyword>
<organism evidence="1 2">
    <name type="scientific">Aequorivita aurantiaca</name>
    <dbReference type="NCBI Taxonomy" id="3053356"/>
    <lineage>
        <taxon>Bacteria</taxon>
        <taxon>Pseudomonadati</taxon>
        <taxon>Bacteroidota</taxon>
        <taxon>Flavobacteriia</taxon>
        <taxon>Flavobacteriales</taxon>
        <taxon>Flavobacteriaceae</taxon>
        <taxon>Aequorivita</taxon>
    </lineage>
</organism>
<evidence type="ECO:0000313" key="1">
    <source>
        <dbReference type="EMBL" id="MDN3722760.1"/>
    </source>
</evidence>
<comment type="caution">
    <text evidence="1">The sequence shown here is derived from an EMBL/GenBank/DDBJ whole genome shotgun (WGS) entry which is preliminary data.</text>
</comment>
<reference evidence="1 2" key="1">
    <citation type="submission" date="2023-06" db="EMBL/GenBank/DDBJ databases">
        <authorList>
            <person name="Ye Y.-Q."/>
            <person name="Du Z.-J."/>
        </authorList>
    </citation>
    <scope>NUCLEOTIDE SEQUENCE [LARGE SCALE GENOMIC DNA]</scope>
    <source>
        <strain evidence="1 2">SDUM287046</strain>
    </source>
</reference>
<sequence>MKTTLKMEELAQFIFGIFMFSQLDFAWWWFPALLLLPDIGMVGYLINAKIGALIYNIFHHKAIAIVIGLIGFYSNNQILILIGIILFSHASFDRIFGYGLKYPDSFKNTHLGKIGNN</sequence>
<dbReference type="Pfam" id="PF14079">
    <property type="entry name" value="DUF4260"/>
    <property type="match status" value="1"/>
</dbReference>
<accession>A0ABT8DCE7</accession>
<dbReference type="Proteomes" id="UP001244787">
    <property type="component" value="Unassembled WGS sequence"/>
</dbReference>
<evidence type="ECO:0000313" key="2">
    <source>
        <dbReference type="Proteomes" id="UP001244787"/>
    </source>
</evidence>